<dbReference type="EMBL" id="BDIP01001716">
    <property type="protein sequence ID" value="GIQ84993.1"/>
    <property type="molecule type" value="Genomic_DNA"/>
</dbReference>
<evidence type="ECO:0000256" key="1">
    <source>
        <dbReference type="SAM" id="MobiDB-lite"/>
    </source>
</evidence>
<name>A0A9K3CX86_9EUKA</name>
<feature type="region of interest" description="Disordered" evidence="1">
    <location>
        <begin position="308"/>
        <end position="345"/>
    </location>
</feature>
<comment type="caution">
    <text evidence="3">The sequence shown here is derived from an EMBL/GenBank/DDBJ whole genome shotgun (WGS) entry which is preliminary data.</text>
</comment>
<keyword evidence="2" id="KW-0472">Membrane</keyword>
<keyword evidence="2" id="KW-0812">Transmembrane</keyword>
<keyword evidence="2" id="KW-1133">Transmembrane helix</keyword>
<proteinExistence type="predicted"/>
<protein>
    <submittedName>
        <fullName evidence="3">Uncharacterized protein</fullName>
    </submittedName>
</protein>
<feature type="compositionally biased region" description="Pro residues" evidence="1">
    <location>
        <begin position="336"/>
        <end position="345"/>
    </location>
</feature>
<feature type="transmembrane region" description="Helical" evidence="2">
    <location>
        <begin position="61"/>
        <end position="78"/>
    </location>
</feature>
<gene>
    <name evidence="3" type="ORF">KIPB_006595</name>
</gene>
<evidence type="ECO:0000256" key="2">
    <source>
        <dbReference type="SAM" id="Phobius"/>
    </source>
</evidence>
<evidence type="ECO:0000313" key="3">
    <source>
        <dbReference type="EMBL" id="GIQ84993.1"/>
    </source>
</evidence>
<organism evidence="3 4">
    <name type="scientific">Kipferlia bialata</name>
    <dbReference type="NCBI Taxonomy" id="797122"/>
    <lineage>
        <taxon>Eukaryota</taxon>
        <taxon>Metamonada</taxon>
        <taxon>Carpediemonas-like organisms</taxon>
        <taxon>Kipferlia</taxon>
    </lineage>
</organism>
<keyword evidence="4" id="KW-1185">Reference proteome</keyword>
<feature type="transmembrane region" description="Helical" evidence="2">
    <location>
        <begin position="116"/>
        <end position="133"/>
    </location>
</feature>
<dbReference type="AlphaFoldDB" id="A0A9K3CX86"/>
<dbReference type="Proteomes" id="UP000265618">
    <property type="component" value="Unassembled WGS sequence"/>
</dbReference>
<sequence>MGMGAGTRVASFMLGTVSRSRLSPAILGRVNVRFLNSVCLSLSGGGWLDSMSVKLTRHPSALIPCCILFLVSVLPVVLVRRSAVLGVSVMLQALSIVTESMAALHSYSGVQSAARAIAKLGGAVYTAIVALYFVDIERDEESVVVTRLCMATVCYGVLRLGVALALTLRGYIRHHRETEREKELAGERVSLAVAARRIYWPGDGVADGYRTLKAKYRAESVSSAVSCGLDFVRDWSQAAVAGLLPDTQLGVQSLAESLLSVVPTCVLRPIEVRAFKHAARGEGVGGASEASSPVEGESVSDVCQAKGVEREGGVESPSPTSSETKTPDVSQEAQDPIPPSTPTASPPCPILGMAVSREISYLALSLAVCLPGPLSLLMGDTWHEAGLALMLRYELAHMCLYALNGTVESYAWGACRGSTAVHLSGRLTACTLAGAALRLGLASRLGVVGAQAAKCVETVVRLVVNLVTLRMAPATVLGKGYGVRVGVAVAGHALLSLSAPPVSLGTGFSGGLVSRVLAIILHNPLHVLVGCALLVWQGVTILRHTQRGNEGVTAEADTHVAASVPVVREAVADTVVSS</sequence>
<feature type="transmembrane region" description="Helical" evidence="2">
    <location>
        <begin position="84"/>
        <end position="104"/>
    </location>
</feature>
<reference evidence="3 4" key="1">
    <citation type="journal article" date="2018" name="PLoS ONE">
        <title>The draft genome of Kipferlia bialata reveals reductive genome evolution in fornicate parasites.</title>
        <authorList>
            <person name="Tanifuji G."/>
            <person name="Takabayashi S."/>
            <person name="Kume K."/>
            <person name="Takagi M."/>
            <person name="Nakayama T."/>
            <person name="Kamikawa R."/>
            <person name="Inagaki Y."/>
            <person name="Hashimoto T."/>
        </authorList>
    </citation>
    <scope>NUCLEOTIDE SEQUENCE [LARGE SCALE GENOMIC DNA]</scope>
    <source>
        <strain evidence="3">NY0173</strain>
    </source>
</reference>
<feature type="transmembrane region" description="Helical" evidence="2">
    <location>
        <begin position="512"/>
        <end position="536"/>
    </location>
</feature>
<evidence type="ECO:0000313" key="4">
    <source>
        <dbReference type="Proteomes" id="UP000265618"/>
    </source>
</evidence>
<feature type="transmembrane region" description="Helical" evidence="2">
    <location>
        <begin position="145"/>
        <end position="172"/>
    </location>
</feature>
<feature type="transmembrane region" description="Helical" evidence="2">
    <location>
        <begin position="481"/>
        <end position="500"/>
    </location>
</feature>
<feature type="compositionally biased region" description="Low complexity" evidence="1">
    <location>
        <begin position="315"/>
        <end position="324"/>
    </location>
</feature>
<accession>A0A9K3CX86</accession>